<evidence type="ECO:0000259" key="3">
    <source>
        <dbReference type="Pfam" id="PF07760"/>
    </source>
</evidence>
<keyword evidence="2" id="KW-1133">Transmembrane helix</keyword>
<feature type="region of interest" description="Disordered" evidence="1">
    <location>
        <begin position="75"/>
        <end position="104"/>
    </location>
</feature>
<feature type="transmembrane region" description="Helical" evidence="2">
    <location>
        <begin position="48"/>
        <end position="68"/>
    </location>
</feature>
<dbReference type="Pfam" id="PF07760">
    <property type="entry name" value="DUF1616"/>
    <property type="match status" value="1"/>
</dbReference>
<evidence type="ECO:0000256" key="2">
    <source>
        <dbReference type="SAM" id="Phobius"/>
    </source>
</evidence>
<comment type="caution">
    <text evidence="4">The sequence shown here is derived from an EMBL/GenBank/DDBJ whole genome shotgun (WGS) entry which is preliminary data.</text>
</comment>
<proteinExistence type="predicted"/>
<dbReference type="RefSeq" id="WP_159664180.1">
    <property type="nucleotide sequence ID" value="NZ_WUUS01000003.1"/>
</dbReference>
<accession>A0A6B0SPB0</accession>
<feature type="transmembrane region" description="Helical" evidence="2">
    <location>
        <begin position="193"/>
        <end position="215"/>
    </location>
</feature>
<dbReference type="Proteomes" id="UP000437065">
    <property type="component" value="Unassembled WGS sequence"/>
</dbReference>
<dbReference type="InterPro" id="IPR011674">
    <property type="entry name" value="DUF1616"/>
</dbReference>
<reference evidence="4 5" key="1">
    <citation type="submission" date="2019-12" db="EMBL/GenBank/DDBJ databases">
        <title>Isolation and characterization of three novel carbon monoxide-oxidizing members of Halobacteria from salione crusts and soils.</title>
        <authorList>
            <person name="Myers M.R."/>
            <person name="King G.M."/>
        </authorList>
    </citation>
    <scope>NUCLEOTIDE SEQUENCE [LARGE SCALE GENOMIC DNA]</scope>
    <source>
        <strain evidence="4 5">WSA2</strain>
    </source>
</reference>
<sequence>MSGDSRWWGLLPAPVRYLPADLAAVVVAVALTIVSVFTPVVNETPLRVVFGLPFVLFVPGYALIAALFPEAGTPPAADGERGDDGVGAGVSGDHSDADDEDPSGIDGIERVALSFGTSIAVVPLVGLVLNFTPFGIRLVPIVVSVSGVTLALTAVAARRRRALPADERLRVPYRRWIADARAELFEPETRTDAALNVLLAVSVVIAVSSVGYAVAVPKQGESFTEFYILTEDEDGELVADDYPTEFTRGESRSLVVGVTNQENRPTDYTVVVQLQRVRVANNSTTVLEESRLKQWDVELAHNETWHLNHTVTPRMTGERLRLAYLLYVGDPPAEPTVDNAYRELHLWINVSDPSASVSPAAIESSRVAAVG</sequence>
<keyword evidence="2" id="KW-0812">Transmembrane</keyword>
<evidence type="ECO:0000313" key="5">
    <source>
        <dbReference type="Proteomes" id="UP000437065"/>
    </source>
</evidence>
<dbReference type="AlphaFoldDB" id="A0A6B0SPB0"/>
<keyword evidence="5" id="KW-1185">Reference proteome</keyword>
<name>A0A6B0SPB0_9EURY</name>
<evidence type="ECO:0000256" key="1">
    <source>
        <dbReference type="SAM" id="MobiDB-lite"/>
    </source>
</evidence>
<evidence type="ECO:0000313" key="4">
    <source>
        <dbReference type="EMBL" id="MXR40744.1"/>
    </source>
</evidence>
<feature type="domain" description="DUF1616" evidence="3">
    <location>
        <begin position="25"/>
        <end position="349"/>
    </location>
</feature>
<protein>
    <submittedName>
        <fullName evidence="4">DUF1616 domain-containing protein</fullName>
    </submittedName>
</protein>
<organism evidence="4 5">
    <name type="scientific">Halobaculum saliterrae</name>
    <dbReference type="NCBI Taxonomy" id="2073113"/>
    <lineage>
        <taxon>Archaea</taxon>
        <taxon>Methanobacteriati</taxon>
        <taxon>Methanobacteriota</taxon>
        <taxon>Stenosarchaea group</taxon>
        <taxon>Halobacteria</taxon>
        <taxon>Halobacteriales</taxon>
        <taxon>Haloferacaceae</taxon>
        <taxon>Halobaculum</taxon>
    </lineage>
</organism>
<keyword evidence="2" id="KW-0472">Membrane</keyword>
<dbReference type="OrthoDB" id="82282at2157"/>
<feature type="transmembrane region" description="Helical" evidence="2">
    <location>
        <begin position="138"/>
        <end position="157"/>
    </location>
</feature>
<gene>
    <name evidence="4" type="ORF">GRX01_05225</name>
</gene>
<feature type="transmembrane region" description="Helical" evidence="2">
    <location>
        <begin position="20"/>
        <end position="41"/>
    </location>
</feature>
<dbReference type="EMBL" id="WUUS01000003">
    <property type="protein sequence ID" value="MXR40744.1"/>
    <property type="molecule type" value="Genomic_DNA"/>
</dbReference>